<evidence type="ECO:0000256" key="1">
    <source>
        <dbReference type="ARBA" id="ARBA00007801"/>
    </source>
</evidence>
<reference evidence="7" key="2">
    <citation type="submission" date="2020-05" db="EMBL/GenBank/DDBJ databases">
        <authorList>
            <person name="Kim H.-S."/>
            <person name="Proctor R.H."/>
            <person name="Brown D.W."/>
        </authorList>
    </citation>
    <scope>NUCLEOTIDE SEQUENCE</scope>
    <source>
        <strain evidence="7">NRRL 20472</strain>
    </source>
</reference>
<comment type="caution">
    <text evidence="7">The sequence shown here is derived from an EMBL/GenBank/DDBJ whole genome shotgun (WGS) entry which is preliminary data.</text>
</comment>
<feature type="domain" description="FAD-binding" evidence="5">
    <location>
        <begin position="16"/>
        <end position="376"/>
    </location>
</feature>
<dbReference type="Gene3D" id="3.30.9.10">
    <property type="entry name" value="D-Amino Acid Oxidase, subunit A, domain 2"/>
    <property type="match status" value="1"/>
</dbReference>
<keyword evidence="4" id="KW-0560">Oxidoreductase</keyword>
<keyword evidence="2" id="KW-0285">Flavoprotein</keyword>
<protein>
    <recommendedName>
        <fullName evidence="9">FAD binding domain-containing protein</fullName>
    </recommendedName>
</protein>
<proteinExistence type="inferred from homology"/>
<keyword evidence="3" id="KW-0274">FAD</keyword>
<dbReference type="GO" id="GO:0071949">
    <property type="term" value="F:FAD binding"/>
    <property type="evidence" value="ECO:0007669"/>
    <property type="project" value="InterPro"/>
</dbReference>
<comment type="similarity">
    <text evidence="1">Belongs to the PheA/TfdB FAD monooxygenase family.</text>
</comment>
<evidence type="ECO:0000313" key="7">
    <source>
        <dbReference type="EMBL" id="KAF4958114.1"/>
    </source>
</evidence>
<dbReference type="CDD" id="cd02979">
    <property type="entry name" value="PHOX_C"/>
    <property type="match status" value="1"/>
</dbReference>
<dbReference type="AlphaFoldDB" id="A0A8H4X1X9"/>
<evidence type="ECO:0000313" key="8">
    <source>
        <dbReference type="Proteomes" id="UP000622797"/>
    </source>
</evidence>
<sequence length="635" mass="70893">MAVSTETTTNGDNQTYDVTVVGGGPSGLMLSTVLARLGHNIKILEHRPDQTTVGRADGIQPKSIETLQMLRLGDELLQTGVKVYDICMWRGAKGEGPKRMSREVHYPESVVDLKHPYILLCHQGMVESMLIDDLRASGTEVTRNAHFVNYTQAQQVKNQPLQITFTDPDKKEHNVISEYLVGCDGARSLVREAIPDTFADGTPHSSVWGVMDGELETTFPDIWSKTLVYSEEYGSILMIPRERNMTRFYIEMKGTAAADDSGATNNYLGQEYVMEQARKILSPYKVEWRSVEWFGNYAVSQRVANRFSDPAQRAFIAGDASHSHSPKAAQGMNTSIHDSWNMGWKLNLTLRGLAKPVLLTSYETERKKIAHDLINFDVEHANEVAAGDPKRLADNFRRNIQFISGVGAEYTSNEINQGSSIGILKPGTNLPPAKATRYVDANPVDLQTDIPVLGQFRVYVVVPNLVSDAQKNFLQSFNDVVASESSLISRVSQSARKSYQNKPRAVRAKDTFFRPERYTTVSDVFTFSLITSTDKDKFEIDNLPQLFSQTPWTVYLDNVAHLDTQGKAVTQKWLGGLNNEEVAIINVRPDGYVGSVDKWDASTDNTATAAANWISAYYDSFLQYPEFNVFETEGC</sequence>
<dbReference type="Gene3D" id="3.50.50.60">
    <property type="entry name" value="FAD/NAD(P)-binding domain"/>
    <property type="match status" value="1"/>
</dbReference>
<dbReference type="EMBL" id="JABEXW010000704">
    <property type="protein sequence ID" value="KAF4958114.1"/>
    <property type="molecule type" value="Genomic_DNA"/>
</dbReference>
<dbReference type="PANTHER" id="PTHR43004">
    <property type="entry name" value="TRK SYSTEM POTASSIUM UPTAKE PROTEIN"/>
    <property type="match status" value="1"/>
</dbReference>
<dbReference type="InterPro" id="IPR038220">
    <property type="entry name" value="PHOX_C_sf"/>
</dbReference>
<dbReference type="GO" id="GO:0016709">
    <property type="term" value="F:oxidoreductase activity, acting on paired donors, with incorporation or reduction of molecular oxygen, NAD(P)H as one donor, and incorporation of one atom of oxygen"/>
    <property type="evidence" value="ECO:0007669"/>
    <property type="project" value="UniProtKB-ARBA"/>
</dbReference>
<dbReference type="Gene3D" id="3.40.30.20">
    <property type="match status" value="1"/>
</dbReference>
<accession>A0A8H4X1X9</accession>
<dbReference type="InterPro" id="IPR002938">
    <property type="entry name" value="FAD-bd"/>
</dbReference>
<dbReference type="Pfam" id="PF01494">
    <property type="entry name" value="FAD_binding_3"/>
    <property type="match status" value="1"/>
</dbReference>
<dbReference type="SUPFAM" id="SSF54373">
    <property type="entry name" value="FAD-linked reductases, C-terminal domain"/>
    <property type="match status" value="1"/>
</dbReference>
<dbReference type="InterPro" id="IPR012941">
    <property type="entry name" value="Phe_hydrox_C_dim_dom"/>
</dbReference>
<keyword evidence="8" id="KW-1185">Reference proteome</keyword>
<dbReference type="PRINTS" id="PR00420">
    <property type="entry name" value="RNGMNOXGNASE"/>
</dbReference>
<evidence type="ECO:0000259" key="5">
    <source>
        <dbReference type="Pfam" id="PF01494"/>
    </source>
</evidence>
<dbReference type="InterPro" id="IPR036249">
    <property type="entry name" value="Thioredoxin-like_sf"/>
</dbReference>
<dbReference type="SUPFAM" id="SSF52833">
    <property type="entry name" value="Thioredoxin-like"/>
    <property type="match status" value="1"/>
</dbReference>
<evidence type="ECO:0000259" key="6">
    <source>
        <dbReference type="Pfam" id="PF07976"/>
    </source>
</evidence>
<organism evidence="7 8">
    <name type="scientific">Fusarium sarcochroum</name>
    <dbReference type="NCBI Taxonomy" id="1208366"/>
    <lineage>
        <taxon>Eukaryota</taxon>
        <taxon>Fungi</taxon>
        <taxon>Dikarya</taxon>
        <taxon>Ascomycota</taxon>
        <taxon>Pezizomycotina</taxon>
        <taxon>Sordariomycetes</taxon>
        <taxon>Hypocreomycetidae</taxon>
        <taxon>Hypocreales</taxon>
        <taxon>Nectriaceae</taxon>
        <taxon>Fusarium</taxon>
        <taxon>Fusarium lateritium species complex</taxon>
    </lineage>
</organism>
<dbReference type="OrthoDB" id="5325318at2759"/>
<evidence type="ECO:0000256" key="3">
    <source>
        <dbReference type="ARBA" id="ARBA00022827"/>
    </source>
</evidence>
<evidence type="ECO:0000256" key="2">
    <source>
        <dbReference type="ARBA" id="ARBA00022630"/>
    </source>
</evidence>
<name>A0A8H4X1X9_9HYPO</name>
<evidence type="ECO:0008006" key="9">
    <source>
        <dbReference type="Google" id="ProtNLM"/>
    </source>
</evidence>
<evidence type="ECO:0000256" key="4">
    <source>
        <dbReference type="ARBA" id="ARBA00023002"/>
    </source>
</evidence>
<dbReference type="Proteomes" id="UP000622797">
    <property type="component" value="Unassembled WGS sequence"/>
</dbReference>
<dbReference type="PANTHER" id="PTHR43004:SF4">
    <property type="entry name" value="FAD-BINDING DOMAIN-CONTAINING PROTEIN"/>
    <property type="match status" value="1"/>
</dbReference>
<reference evidence="7" key="1">
    <citation type="journal article" date="2020" name="BMC Genomics">
        <title>Correction to: Identification and distribution of gene clusters required for synthesis of sphingolipid metabolism inhibitors in diverse species of the filamentous fungus Fusarium.</title>
        <authorList>
            <person name="Kim H.S."/>
            <person name="Lohmar J.M."/>
            <person name="Busman M."/>
            <person name="Brown D.W."/>
            <person name="Naumann T.A."/>
            <person name="Divon H.H."/>
            <person name="Lysoe E."/>
            <person name="Uhlig S."/>
            <person name="Proctor R.H."/>
        </authorList>
    </citation>
    <scope>NUCLEOTIDE SEQUENCE</scope>
    <source>
        <strain evidence="7">NRRL 20472</strain>
    </source>
</reference>
<dbReference type="InterPro" id="IPR050641">
    <property type="entry name" value="RIFMO-like"/>
</dbReference>
<dbReference type="InterPro" id="IPR036188">
    <property type="entry name" value="FAD/NAD-bd_sf"/>
</dbReference>
<dbReference type="SUPFAM" id="SSF51905">
    <property type="entry name" value="FAD/NAD(P)-binding domain"/>
    <property type="match status" value="1"/>
</dbReference>
<feature type="domain" description="Phenol hydroxylase-like C-terminal dimerisation" evidence="6">
    <location>
        <begin position="413"/>
        <end position="623"/>
    </location>
</feature>
<dbReference type="Pfam" id="PF07976">
    <property type="entry name" value="Phe_hydrox_dim"/>
    <property type="match status" value="1"/>
</dbReference>
<gene>
    <name evidence="7" type="ORF">FSARC_11102</name>
</gene>